<keyword evidence="3" id="KW-1185">Reference proteome</keyword>
<evidence type="ECO:0000313" key="2">
    <source>
        <dbReference type="EMBL" id="SOC50049.1"/>
    </source>
</evidence>
<feature type="transmembrane region" description="Helical" evidence="1">
    <location>
        <begin position="6"/>
        <end position="25"/>
    </location>
</feature>
<evidence type="ECO:0000256" key="1">
    <source>
        <dbReference type="SAM" id="Phobius"/>
    </source>
</evidence>
<proteinExistence type="predicted"/>
<feature type="transmembrane region" description="Helical" evidence="1">
    <location>
        <begin position="32"/>
        <end position="52"/>
    </location>
</feature>
<keyword evidence="1" id="KW-0812">Transmembrane</keyword>
<dbReference type="RefSeq" id="WP_097195626.1">
    <property type="nucleotide sequence ID" value="NZ_OBQI01000004.1"/>
</dbReference>
<protein>
    <submittedName>
        <fullName evidence="2">Uncharacterized protein</fullName>
    </submittedName>
</protein>
<organism evidence="2 3">
    <name type="scientific">Blastococcus aggregatus</name>
    <dbReference type="NCBI Taxonomy" id="38502"/>
    <lineage>
        <taxon>Bacteria</taxon>
        <taxon>Bacillati</taxon>
        <taxon>Actinomycetota</taxon>
        <taxon>Actinomycetes</taxon>
        <taxon>Geodermatophilales</taxon>
        <taxon>Geodermatophilaceae</taxon>
        <taxon>Blastococcus</taxon>
    </lineage>
</organism>
<reference evidence="3" key="1">
    <citation type="submission" date="2017-08" db="EMBL/GenBank/DDBJ databases">
        <authorList>
            <person name="Varghese N."/>
            <person name="Submissions S."/>
        </authorList>
    </citation>
    <scope>NUCLEOTIDE SEQUENCE [LARGE SCALE GENOMIC DNA]</scope>
    <source>
        <strain evidence="3">DSM 4725</strain>
    </source>
</reference>
<name>A0A285V7K3_9ACTN</name>
<gene>
    <name evidence="2" type="ORF">SAMN05660748_2787</name>
</gene>
<sequence length="185" mass="19942">MRKLSWIVASVALIACAGYLFVYIYRWEWHRALLVGILFLATLVGLCTGLVLRRLSAVAHRAPTRDDHPPAALERLRAAPVESRPFPWLRPPSRSRSLDGAHIFIPVLLGGGFLVSGIAWAIERVAGSSARSGVEEQLAADLEGIAFPTTPLVPTDAELLACGDDYADDAALRVLLGPASSGSYR</sequence>
<keyword evidence="1" id="KW-1133">Transmembrane helix</keyword>
<dbReference type="Proteomes" id="UP000219435">
    <property type="component" value="Unassembled WGS sequence"/>
</dbReference>
<keyword evidence="1" id="KW-0472">Membrane</keyword>
<evidence type="ECO:0000313" key="3">
    <source>
        <dbReference type="Proteomes" id="UP000219435"/>
    </source>
</evidence>
<dbReference type="AlphaFoldDB" id="A0A285V7K3"/>
<dbReference type="OrthoDB" id="5184232at2"/>
<accession>A0A285V7K3</accession>
<feature type="transmembrane region" description="Helical" evidence="1">
    <location>
        <begin position="101"/>
        <end position="122"/>
    </location>
</feature>
<dbReference type="PROSITE" id="PS51257">
    <property type="entry name" value="PROKAR_LIPOPROTEIN"/>
    <property type="match status" value="1"/>
</dbReference>
<dbReference type="EMBL" id="OBQI01000004">
    <property type="protein sequence ID" value="SOC50049.1"/>
    <property type="molecule type" value="Genomic_DNA"/>
</dbReference>